<comment type="pathway">
    <text evidence="1">Cell wall biogenesis; peptidoglycan biosynthesis.</text>
</comment>
<feature type="domain" description="MurL C-terminal" evidence="2">
    <location>
        <begin position="336"/>
        <end position="429"/>
    </location>
</feature>
<evidence type="ECO:0000256" key="1">
    <source>
        <dbReference type="HAMAP-Rule" id="MF_02209"/>
    </source>
</evidence>
<evidence type="ECO:0000313" key="4">
    <source>
        <dbReference type="EMBL" id="OGY55149.1"/>
    </source>
</evidence>
<dbReference type="HAMAP" id="MF_02209">
    <property type="entry name" value="MurL"/>
    <property type="match status" value="1"/>
</dbReference>
<organism evidence="4 5">
    <name type="scientific">Candidatus Buchananbacteria bacterium RIFCSPLOWO2_01_FULL_46_12</name>
    <dbReference type="NCBI Taxonomy" id="1797546"/>
    <lineage>
        <taxon>Bacteria</taxon>
        <taxon>Candidatus Buchananiibacteriota</taxon>
    </lineage>
</organism>
<dbReference type="UniPathway" id="UPA00219"/>
<gene>
    <name evidence="1" type="primary">murL</name>
    <name evidence="4" type="ORF">A3A24_03605</name>
</gene>
<accession>A0A1G1YSA1</accession>
<dbReference type="InterPro" id="IPR058740">
    <property type="entry name" value="MurL_N"/>
</dbReference>
<dbReference type="GO" id="GO:0005737">
    <property type="term" value="C:cytoplasm"/>
    <property type="evidence" value="ECO:0007669"/>
    <property type="project" value="UniProtKB-UniRule"/>
</dbReference>
<keyword evidence="1" id="KW-0132">Cell division</keyword>
<comment type="similarity">
    <text evidence="1">Belongs to the MurL family.</text>
</comment>
<proteinExistence type="inferred from homology"/>
<dbReference type="EC" id="5.1.1.23" evidence="1"/>
<dbReference type="GO" id="GO:0009252">
    <property type="term" value="P:peptidoglycan biosynthetic process"/>
    <property type="evidence" value="ECO:0007669"/>
    <property type="project" value="UniProtKB-UniRule"/>
</dbReference>
<evidence type="ECO:0000259" key="2">
    <source>
        <dbReference type="Pfam" id="PF26298"/>
    </source>
</evidence>
<protein>
    <recommendedName>
        <fullName evidence="1">UDP-N-acetyl-alpha-D-muramoyl-L-alanyl-L-glutamate epimerase</fullName>
        <ecNumber evidence="1">5.1.1.23</ecNumber>
    </recommendedName>
    <alternativeName>
        <fullName evidence="1">UDP-MurNAc-L-Ala-L-Glu epimerase</fullName>
    </alternativeName>
</protein>
<dbReference type="Pfam" id="PF26299">
    <property type="entry name" value="MurL_N"/>
    <property type="match status" value="1"/>
</dbReference>
<dbReference type="Pfam" id="PF26298">
    <property type="entry name" value="MurL_epimerase_C"/>
    <property type="match status" value="1"/>
</dbReference>
<dbReference type="GO" id="GO:0051301">
    <property type="term" value="P:cell division"/>
    <property type="evidence" value="ECO:0007669"/>
    <property type="project" value="UniProtKB-KW"/>
</dbReference>
<dbReference type="GO" id="GO:0071555">
    <property type="term" value="P:cell wall organization"/>
    <property type="evidence" value="ECO:0007669"/>
    <property type="project" value="UniProtKB-KW"/>
</dbReference>
<keyword evidence="1" id="KW-0573">Peptidoglycan synthesis</keyword>
<dbReference type="InterPro" id="IPR043689">
    <property type="entry name" value="MurL"/>
</dbReference>
<sequence>MSFMNTDVLRKKYPAFFYKGYEYKRKGGNLLISFSFDVPTLNKVEGPPGIQFRSTVVIRNVAQKDIDRVGEPALNNLVFHLGLMEIPSYWKATCSPNIIIEAGYLDKKQIQWWKNLILNGMGEYFYKNKINFTKPNFLTITSKPSPKLTKLRFPKFKVANLGNLSLKRVLVPVGGGKDAIVTLELLKKGKQHVIPFLLNPKREQEKILKVAGLKNPVTVTRIIDPKLLELNRKGYLNGHTPFSAYLAFLSVLYASLFNTKYIALSNERSSNEGNVRYLGKTINHQYSKSFDFEKKFRSYVKRYLSKDIEYFSFLRPLYELQIARIFAKYPKYFSAFLSCNEAHKTTSGTKKPTGKWCGKCAKCLFVWLALYPFVSEKQIISIFKKNLSLDKTLIPLLEELTGKRKFKPFECIGTTKESKIVLSLCLQKQKGELPYNSMLSSWNSAHALPPRFSRLLSRAKIGGK</sequence>
<evidence type="ECO:0000313" key="5">
    <source>
        <dbReference type="Proteomes" id="UP000176512"/>
    </source>
</evidence>
<dbReference type="GO" id="GO:0008360">
    <property type="term" value="P:regulation of cell shape"/>
    <property type="evidence" value="ECO:0007669"/>
    <property type="project" value="UniProtKB-KW"/>
</dbReference>
<dbReference type="AlphaFoldDB" id="A0A1G1YSA1"/>
<name>A0A1G1YSA1_9BACT</name>
<dbReference type="Proteomes" id="UP000176512">
    <property type="component" value="Unassembled WGS sequence"/>
</dbReference>
<evidence type="ECO:0000259" key="3">
    <source>
        <dbReference type="Pfam" id="PF26299"/>
    </source>
</evidence>
<dbReference type="InterPro" id="IPR058741">
    <property type="entry name" value="MurL_C"/>
</dbReference>
<keyword evidence="1" id="KW-0413">Isomerase</keyword>
<reference evidence="4 5" key="1">
    <citation type="journal article" date="2016" name="Nat. Commun.">
        <title>Thousands of microbial genomes shed light on interconnected biogeochemical processes in an aquifer system.</title>
        <authorList>
            <person name="Anantharaman K."/>
            <person name="Brown C.T."/>
            <person name="Hug L.A."/>
            <person name="Sharon I."/>
            <person name="Castelle C.J."/>
            <person name="Probst A.J."/>
            <person name="Thomas B.C."/>
            <person name="Singh A."/>
            <person name="Wilkins M.J."/>
            <person name="Karaoz U."/>
            <person name="Brodie E.L."/>
            <person name="Williams K.H."/>
            <person name="Hubbard S.S."/>
            <person name="Banfield J.F."/>
        </authorList>
    </citation>
    <scope>NUCLEOTIDE SEQUENCE [LARGE SCALE GENOMIC DNA]</scope>
</reference>
<keyword evidence="1" id="KW-0961">Cell wall biogenesis/degradation</keyword>
<comment type="caution">
    <text evidence="4">The sequence shown here is derived from an EMBL/GenBank/DDBJ whole genome shotgun (WGS) entry which is preliminary data.</text>
</comment>
<keyword evidence="1" id="KW-0133">Cell shape</keyword>
<keyword evidence="1" id="KW-0131">Cell cycle</keyword>
<dbReference type="InterPro" id="IPR014729">
    <property type="entry name" value="Rossmann-like_a/b/a_fold"/>
</dbReference>
<dbReference type="Gene3D" id="3.40.50.620">
    <property type="entry name" value="HUPs"/>
    <property type="match status" value="1"/>
</dbReference>
<dbReference type="GO" id="GO:0016855">
    <property type="term" value="F:racemase and epimerase activity, acting on amino acids and derivatives"/>
    <property type="evidence" value="ECO:0007669"/>
    <property type="project" value="UniProtKB-UniRule"/>
</dbReference>
<dbReference type="EMBL" id="MHIP01000012">
    <property type="protein sequence ID" value="OGY55149.1"/>
    <property type="molecule type" value="Genomic_DNA"/>
</dbReference>
<feature type="domain" description="MurL N-terminal" evidence="3">
    <location>
        <begin position="11"/>
        <end position="313"/>
    </location>
</feature>
<comment type="catalytic activity">
    <reaction evidence="1">
        <text>UDP-N-acetyl-alpha-D-muramoyl-L-alanyl-L-glutamate + ATP + H2O = UDP-N-acetyl-alpha-D-muramoyl-L-alanyl-D-glutamate + AMP + diphosphate + H(+)</text>
        <dbReference type="Rhea" id="RHEA:58812"/>
        <dbReference type="ChEBI" id="CHEBI:15377"/>
        <dbReference type="ChEBI" id="CHEBI:15378"/>
        <dbReference type="ChEBI" id="CHEBI:30616"/>
        <dbReference type="ChEBI" id="CHEBI:33019"/>
        <dbReference type="ChEBI" id="CHEBI:83900"/>
        <dbReference type="ChEBI" id="CHEBI:142725"/>
        <dbReference type="ChEBI" id="CHEBI:456215"/>
        <dbReference type="EC" id="5.1.1.23"/>
    </reaction>
</comment>
<comment type="function">
    <text evidence="1">Cell wall formation. Catalyzes epimerization of the terminal L-glutamate in UDP-N-acetyl-alpha-D-muramoyl-L-alanyl-L-glutamate.</text>
</comment>